<keyword evidence="2 4" id="KW-0521">NADP</keyword>
<dbReference type="RefSeq" id="WP_035313972.1">
    <property type="nucleotide sequence ID" value="NZ_AODH01000016.1"/>
</dbReference>
<dbReference type="GO" id="GO:0005737">
    <property type="term" value="C:cytoplasm"/>
    <property type="evidence" value="ECO:0007669"/>
    <property type="project" value="TreeGrafter"/>
</dbReference>
<dbReference type="EC" id="1.1.1.169" evidence="4"/>
<comment type="catalytic activity">
    <reaction evidence="4">
        <text>(R)-pantoate + NADP(+) = 2-dehydropantoate + NADPH + H(+)</text>
        <dbReference type="Rhea" id="RHEA:16233"/>
        <dbReference type="ChEBI" id="CHEBI:11561"/>
        <dbReference type="ChEBI" id="CHEBI:15378"/>
        <dbReference type="ChEBI" id="CHEBI:15980"/>
        <dbReference type="ChEBI" id="CHEBI:57783"/>
        <dbReference type="ChEBI" id="CHEBI:58349"/>
        <dbReference type="EC" id="1.1.1.169"/>
    </reaction>
</comment>
<dbReference type="EMBL" id="AODH01000016">
    <property type="protein sequence ID" value="EUJ40675.1"/>
    <property type="molecule type" value="Genomic_DNA"/>
</dbReference>
<comment type="pathway">
    <text evidence="4">Cofactor biosynthesis; (R)-pantothenate biosynthesis; (R)-pantoate from 3-methyl-2-oxobutanoate: step 2/2.</text>
</comment>
<name>W7CVE4_9LIST</name>
<accession>W7CVE4</accession>
<dbReference type="UniPathway" id="UPA00028">
    <property type="reaction ID" value="UER00004"/>
</dbReference>
<dbReference type="SUPFAM" id="SSF51735">
    <property type="entry name" value="NAD(P)-binding Rossmann-fold domains"/>
    <property type="match status" value="1"/>
</dbReference>
<dbReference type="InterPro" id="IPR008927">
    <property type="entry name" value="6-PGluconate_DH-like_C_sf"/>
</dbReference>
<organism evidence="7 8">
    <name type="scientific">Brochothrix campestris FSL F6-1037</name>
    <dbReference type="NCBI Taxonomy" id="1265861"/>
    <lineage>
        <taxon>Bacteria</taxon>
        <taxon>Bacillati</taxon>
        <taxon>Bacillota</taxon>
        <taxon>Bacilli</taxon>
        <taxon>Bacillales</taxon>
        <taxon>Listeriaceae</taxon>
        <taxon>Brochothrix</taxon>
    </lineage>
</organism>
<keyword evidence="3 4" id="KW-0560">Oxidoreductase</keyword>
<feature type="domain" description="Ketopantoate reductase N-terminal" evidence="5">
    <location>
        <begin position="3"/>
        <end position="151"/>
    </location>
</feature>
<dbReference type="NCBIfam" id="TIGR00745">
    <property type="entry name" value="apbA_panE"/>
    <property type="match status" value="1"/>
</dbReference>
<dbReference type="Proteomes" id="UP000019243">
    <property type="component" value="Unassembled WGS sequence"/>
</dbReference>
<dbReference type="Pfam" id="PF02558">
    <property type="entry name" value="ApbA"/>
    <property type="match status" value="1"/>
</dbReference>
<dbReference type="InterPro" id="IPR013752">
    <property type="entry name" value="KPA_reductase"/>
</dbReference>
<gene>
    <name evidence="7" type="ORF">BCAMP_04767</name>
</gene>
<keyword evidence="8" id="KW-1185">Reference proteome</keyword>
<comment type="caution">
    <text evidence="7">The sequence shown here is derived from an EMBL/GenBank/DDBJ whole genome shotgun (WGS) entry which is preliminary data.</text>
</comment>
<evidence type="ECO:0000256" key="3">
    <source>
        <dbReference type="ARBA" id="ARBA00023002"/>
    </source>
</evidence>
<comment type="similarity">
    <text evidence="1 4">Belongs to the ketopantoate reductase family.</text>
</comment>
<dbReference type="AlphaFoldDB" id="W7CVE4"/>
<dbReference type="STRING" id="1265861.BCAMP_04767"/>
<sequence length="304" mass="33440">MKIAIFGVGAIGSIFGRLFTEAGHEVTYIARGKTLAVIERNGLTIKSIWGDSKEAVIVKSRDEVLSETFDYLFLAVKATGIDTAIAELRPLMKSTTALISVLNGIGNEEKLAVAFGADKIVGGSVLMSAVRIDNGIIHHIGKGDLAVGQWDEQTDDERLPALITSLAQTPLKARIVPNIREQKWNKLLWNIAFNPISALMRQKVGTILADEHLARIIQQMKTEFLAIAAAYNISIWPESHTGIEQPDEGSLQHLPSMAQDRLAQQEMELDAILGQLIQLGEDKHLPVATLSTIFHLLSYEQEHY</sequence>
<evidence type="ECO:0000313" key="8">
    <source>
        <dbReference type="Proteomes" id="UP000019243"/>
    </source>
</evidence>
<evidence type="ECO:0000259" key="6">
    <source>
        <dbReference type="Pfam" id="PF08546"/>
    </source>
</evidence>
<evidence type="ECO:0000313" key="7">
    <source>
        <dbReference type="EMBL" id="EUJ40675.1"/>
    </source>
</evidence>
<dbReference type="SUPFAM" id="SSF48179">
    <property type="entry name" value="6-phosphogluconate dehydrogenase C-terminal domain-like"/>
    <property type="match status" value="1"/>
</dbReference>
<dbReference type="GO" id="GO:0015940">
    <property type="term" value="P:pantothenate biosynthetic process"/>
    <property type="evidence" value="ECO:0007669"/>
    <property type="project" value="UniProtKB-UniPathway"/>
</dbReference>
<comment type="function">
    <text evidence="4">Catalyzes the NADPH-dependent reduction of ketopantoate into pantoic acid.</text>
</comment>
<protein>
    <recommendedName>
        <fullName evidence="4">2-dehydropantoate 2-reductase</fullName>
        <ecNumber evidence="4">1.1.1.169</ecNumber>
    </recommendedName>
    <alternativeName>
        <fullName evidence="4">Ketopantoate reductase</fullName>
    </alternativeName>
</protein>
<evidence type="ECO:0000259" key="5">
    <source>
        <dbReference type="Pfam" id="PF02558"/>
    </source>
</evidence>
<keyword evidence="4" id="KW-0566">Pantothenate biosynthesis</keyword>
<evidence type="ECO:0000256" key="2">
    <source>
        <dbReference type="ARBA" id="ARBA00022857"/>
    </source>
</evidence>
<evidence type="ECO:0000256" key="1">
    <source>
        <dbReference type="ARBA" id="ARBA00007870"/>
    </source>
</evidence>
<dbReference type="Gene3D" id="3.40.50.720">
    <property type="entry name" value="NAD(P)-binding Rossmann-like Domain"/>
    <property type="match status" value="1"/>
</dbReference>
<feature type="domain" description="Ketopantoate reductase C-terminal" evidence="6">
    <location>
        <begin position="178"/>
        <end position="298"/>
    </location>
</feature>
<dbReference type="GO" id="GO:0008677">
    <property type="term" value="F:2-dehydropantoate 2-reductase activity"/>
    <property type="evidence" value="ECO:0007669"/>
    <property type="project" value="UniProtKB-EC"/>
</dbReference>
<dbReference type="InterPro" id="IPR036291">
    <property type="entry name" value="NAD(P)-bd_dom_sf"/>
</dbReference>
<proteinExistence type="inferred from homology"/>
<dbReference type="InterPro" id="IPR013328">
    <property type="entry name" value="6PGD_dom2"/>
</dbReference>
<dbReference type="InterPro" id="IPR051402">
    <property type="entry name" value="KPR-Related"/>
</dbReference>
<dbReference type="FunFam" id="1.10.1040.10:FF:000017">
    <property type="entry name" value="2-dehydropantoate 2-reductase"/>
    <property type="match status" value="1"/>
</dbReference>
<dbReference type="PANTHER" id="PTHR21708">
    <property type="entry name" value="PROBABLE 2-DEHYDROPANTOATE 2-REDUCTASE"/>
    <property type="match status" value="1"/>
</dbReference>
<dbReference type="InterPro" id="IPR013332">
    <property type="entry name" value="KPR_N"/>
</dbReference>
<dbReference type="InterPro" id="IPR003710">
    <property type="entry name" value="ApbA"/>
</dbReference>
<dbReference type="Pfam" id="PF08546">
    <property type="entry name" value="ApbA_C"/>
    <property type="match status" value="1"/>
</dbReference>
<reference evidence="7 8" key="1">
    <citation type="submission" date="2012-12" db="EMBL/GenBank/DDBJ databases">
        <title>Novel taxa of Listeriaceae from agricultural environments in the United States.</title>
        <authorList>
            <person name="den Bakker H.C."/>
            <person name="Allred A."/>
            <person name="Warchocki S."/>
            <person name="Wright E.M."/>
            <person name="Burrell A."/>
            <person name="Nightingale K.K."/>
            <person name="Kephart D."/>
            <person name="Wiedmann M."/>
        </authorList>
    </citation>
    <scope>NUCLEOTIDE SEQUENCE [LARGE SCALE GENOMIC DNA]</scope>
    <source>
        <strain evidence="7 8">FSL F6-1037</strain>
    </source>
</reference>
<dbReference type="OrthoDB" id="9800163at2"/>
<dbReference type="PANTHER" id="PTHR21708:SF26">
    <property type="entry name" value="2-DEHYDROPANTOATE 2-REDUCTASE"/>
    <property type="match status" value="1"/>
</dbReference>
<evidence type="ECO:0000256" key="4">
    <source>
        <dbReference type="RuleBase" id="RU362068"/>
    </source>
</evidence>
<dbReference type="Gene3D" id="1.10.1040.10">
    <property type="entry name" value="N-(1-d-carboxylethyl)-l-norvaline Dehydrogenase, domain 2"/>
    <property type="match status" value="1"/>
</dbReference>